<organism evidence="1">
    <name type="scientific">marine sediment metagenome</name>
    <dbReference type="NCBI Taxonomy" id="412755"/>
    <lineage>
        <taxon>unclassified sequences</taxon>
        <taxon>metagenomes</taxon>
        <taxon>ecological metagenomes</taxon>
    </lineage>
</organism>
<dbReference type="SUPFAM" id="SSF52540">
    <property type="entry name" value="P-loop containing nucleoside triphosphate hydrolases"/>
    <property type="match status" value="1"/>
</dbReference>
<dbReference type="Pfam" id="PF13555">
    <property type="entry name" value="AAA_29"/>
    <property type="match status" value="1"/>
</dbReference>
<protein>
    <submittedName>
        <fullName evidence="1">Uncharacterized protein</fullName>
    </submittedName>
</protein>
<proteinExistence type="predicted"/>
<dbReference type="PANTHER" id="PTHR32114:SF2">
    <property type="entry name" value="ABC TRANSPORTER ABCH.3"/>
    <property type="match status" value="1"/>
</dbReference>
<dbReference type="PANTHER" id="PTHR32114">
    <property type="entry name" value="ABC TRANSPORTER ABCH.3"/>
    <property type="match status" value="1"/>
</dbReference>
<dbReference type="Gene3D" id="3.40.50.300">
    <property type="entry name" value="P-loop containing nucleotide triphosphate hydrolases"/>
    <property type="match status" value="2"/>
</dbReference>
<accession>A0A0F9R1K3</accession>
<comment type="caution">
    <text evidence="1">The sequence shown here is derived from an EMBL/GenBank/DDBJ whole genome shotgun (WGS) entry which is preliminary data.</text>
</comment>
<dbReference type="EMBL" id="LAZR01004144">
    <property type="protein sequence ID" value="KKN11343.1"/>
    <property type="molecule type" value="Genomic_DNA"/>
</dbReference>
<dbReference type="AlphaFoldDB" id="A0A0F9R1K3"/>
<evidence type="ECO:0000313" key="1">
    <source>
        <dbReference type="EMBL" id="KKN11343.1"/>
    </source>
</evidence>
<dbReference type="InterPro" id="IPR027417">
    <property type="entry name" value="P-loop_NTPase"/>
</dbReference>
<name>A0A0F9R1K3_9ZZZZ</name>
<sequence>MKIIELEIQNIRGIKQLKFKPDGKNFLIYGPNGSGKSAVVDAIDFLLTGQISRLTGEGTGNITLKEHGPHIEHQPDEAIVRGKIKLHGLEEPVEIIRCMKAPNKLEFDDSIRPYLDPVIELAKRGQFVLTRKQILNFITAQPASRADAIQTLLNIQEIEIIRKKLVKIRNKFDKDLKAEKKYLNSSKGAINATTQAESFDEETILEFINQNRALLNGDPVSNLISSKLKEGIPTHAFMPATEENAINLIEKDIQNLFNVISDQNQRKFVALDEELRHLINNIKQEPELIKDLDRLKLTELGLRLLDEAGNCPLCNAVWDKGELEDKFKQRIELSKQTKKIMNNVEEISNKLMEDVNKTISSIEKIILLSEIPEMKSEIKHYQEWYSRLEELRNLLSDAINKYIESQFSQEMIQKMLAPDNIAESLQNILSIKKKKGSKTSPEQYAWDNLTRLEEDLKIYENAQKKILLAKINFEKADLLSNSFQQAKDNILIKLYEEIRDRFVELYKILHGNDETNFTAKIEPEKAGLNMEVDFHGYGTHPPHALHSEGHQDSMGICLYLTLAEKVNANLIDLVILDDVVMSIDAEHRRGICNILKECFPNNQFFITTHDKTWTNQMKFERVVEPKEIIEFYNWNLSTGPLYIDFEVDIWEPIERDLEKNDVSSAASRLRRGLEQFFGSACNDLCIPVTYKLNGRYDLGDFLLPAMKEYSLFIKKTKASARSWSNEELLNSIENLDSTRVPIYRRTQAEQWAINANVHYNNWANFSVNDLRPVVEAFQDLCLLFLCPSCGGMIYLAKQNFKPVNVRCNCGSVNWNLTKKP</sequence>
<gene>
    <name evidence="1" type="ORF">LCGC14_1027460</name>
</gene>
<reference evidence="1" key="1">
    <citation type="journal article" date="2015" name="Nature">
        <title>Complex archaea that bridge the gap between prokaryotes and eukaryotes.</title>
        <authorList>
            <person name="Spang A."/>
            <person name="Saw J.H."/>
            <person name="Jorgensen S.L."/>
            <person name="Zaremba-Niedzwiedzka K."/>
            <person name="Martijn J."/>
            <person name="Lind A.E."/>
            <person name="van Eijk R."/>
            <person name="Schleper C."/>
            <person name="Guy L."/>
            <person name="Ettema T.J."/>
        </authorList>
    </citation>
    <scope>NUCLEOTIDE SEQUENCE</scope>
</reference>